<feature type="domain" description="PAS" evidence="7">
    <location>
        <begin position="95"/>
        <end position="165"/>
    </location>
</feature>
<dbReference type="Pfam" id="PF14598">
    <property type="entry name" value="PAS_11"/>
    <property type="match status" value="1"/>
</dbReference>
<dbReference type="InterPro" id="IPR000014">
    <property type="entry name" value="PAS"/>
</dbReference>
<sequence>MEFDDDFGGDKKKGNRSIDRRRETSRYAARDRRGKEADIFADLKDVVPVVEESTVTHVDRIALLRVAATLCRMRKHAGPFFNTELVVDENAKVWNELTMSECLDGFVIMADSDGTILYITESVSIFLGLTQTDLIGRQIKEFIHATDYDDFMRLCALEASAVENQNPNGNNANKNGALADGHRMIMRMKTVISPRGRNLNLKSALFKAIVCRCRVLQFESGRVTLIQASTVPAGQGNNIGVGAGTVKSSETTSGSFMTRHTCDMRFSYVSENFNYLLRHESRSLMGTSFYDLVHPADLETVADSIRELFRKGHCRSMYYRLLAANGAVAWVQTEATTVSHTTRGQKGQYVLCVHSLIGMQSDLDSWTTAAATNVVGAAQPACTFIKTEIEDVAEYFGRQPQFIDCHDFTPLIEPDAIGINMSDYRPTSMRQSSAQSGINPPRRKDSYNEVFEWLFRDQPGSPFNDAAPLCGADGGKPGNSGSVADIRNPYGNNNGGANFFREGGSSRGFGNQPSQQLLESQSARNNGGIRRLSAEAGLRRPRAWTQGQGCGSTVRVDGSAVSNNRASSNDLYDAKEPVFRRPRGPVAYGARSASIGARNGALAAAALDDVHRVAGGAAVPARFAGSMDANSAAASFRTNSAGPVGRRCGPGEQPAPLQLRATGGAAPPSGLGCSPLEAGFAEFGMESPDTAVVCSPGPGCGGFGNPSAAPSAPYGHGNGFNRGGPGVSALPASDGYAMSNGGLYGSQGPRNDAYPAMQSSVSPAGHKRHLYGDSETAIMAGCGGNGVNVNQLPVAEAPQQISREFFEEFKQQNPHLFPDEEQKQQYQFEGDMCNNMQGSSDALEHLAPFVPMDDMLQLNSEPFPMDVSFPELNFAEYSCDTSFGAGLSSNAPMNQMYRQQQAPMKQQQQCNYNPYGAGAPNAKRARLNESESGGNGAVDISSLDCFLHSDCY</sequence>
<dbReference type="Proteomes" id="UP000492821">
    <property type="component" value="Unassembled WGS sequence"/>
</dbReference>
<evidence type="ECO:0000259" key="7">
    <source>
        <dbReference type="PROSITE" id="PS50112"/>
    </source>
</evidence>
<feature type="domain" description="BHLH" evidence="8">
    <location>
        <begin position="20"/>
        <end position="74"/>
    </location>
</feature>
<dbReference type="SUPFAM" id="SSF55785">
    <property type="entry name" value="PYP-like sensor domain (PAS domain)"/>
    <property type="match status" value="2"/>
</dbReference>
<dbReference type="GO" id="GO:0046983">
    <property type="term" value="F:protein dimerization activity"/>
    <property type="evidence" value="ECO:0007669"/>
    <property type="project" value="InterPro"/>
</dbReference>
<evidence type="ECO:0000313" key="9">
    <source>
        <dbReference type="Proteomes" id="UP000492821"/>
    </source>
</evidence>
<reference evidence="9" key="1">
    <citation type="journal article" date="2013" name="Genetics">
        <title>The draft genome and transcriptome of Panagrellus redivivus are shaped by the harsh demands of a free-living lifestyle.</title>
        <authorList>
            <person name="Srinivasan J."/>
            <person name="Dillman A.R."/>
            <person name="Macchietto M.G."/>
            <person name="Heikkinen L."/>
            <person name="Lakso M."/>
            <person name="Fracchia K.M."/>
            <person name="Antoshechkin I."/>
            <person name="Mortazavi A."/>
            <person name="Wong G."/>
            <person name="Sternberg P.W."/>
        </authorList>
    </citation>
    <scope>NUCLEOTIDE SEQUENCE [LARGE SCALE GENOMIC DNA]</scope>
    <source>
        <strain evidence="9">MT8872</strain>
    </source>
</reference>
<feature type="region of interest" description="Disordered" evidence="6">
    <location>
        <begin position="1"/>
        <end position="27"/>
    </location>
</feature>
<evidence type="ECO:0000256" key="5">
    <source>
        <dbReference type="ARBA" id="ARBA00023242"/>
    </source>
</evidence>
<evidence type="ECO:0000313" key="10">
    <source>
        <dbReference type="WBParaSite" id="Pan_g22832.t1"/>
    </source>
</evidence>
<dbReference type="GO" id="GO:0000977">
    <property type="term" value="F:RNA polymerase II transcription regulatory region sequence-specific DNA binding"/>
    <property type="evidence" value="ECO:0007669"/>
    <property type="project" value="TreeGrafter"/>
</dbReference>
<evidence type="ECO:0000256" key="2">
    <source>
        <dbReference type="ARBA" id="ARBA00022737"/>
    </source>
</evidence>
<dbReference type="GO" id="GO:0005634">
    <property type="term" value="C:nucleus"/>
    <property type="evidence" value="ECO:0007669"/>
    <property type="project" value="UniProtKB-SubCell"/>
</dbReference>
<feature type="compositionally biased region" description="Basic and acidic residues" evidence="6">
    <location>
        <begin position="8"/>
        <end position="27"/>
    </location>
</feature>
<evidence type="ECO:0000256" key="1">
    <source>
        <dbReference type="ARBA" id="ARBA00004123"/>
    </source>
</evidence>
<evidence type="ECO:0000256" key="3">
    <source>
        <dbReference type="ARBA" id="ARBA00023015"/>
    </source>
</evidence>
<dbReference type="InterPro" id="IPR035965">
    <property type="entry name" value="PAS-like_dom_sf"/>
</dbReference>
<evidence type="ECO:0000256" key="6">
    <source>
        <dbReference type="SAM" id="MobiDB-lite"/>
    </source>
</evidence>
<comment type="subcellular location">
    <subcellularLocation>
        <location evidence="1">Nucleus</location>
    </subcellularLocation>
</comment>
<evidence type="ECO:0000256" key="4">
    <source>
        <dbReference type="ARBA" id="ARBA00023163"/>
    </source>
</evidence>
<feature type="compositionally biased region" description="Polar residues" evidence="6">
    <location>
        <begin position="511"/>
        <end position="525"/>
    </location>
</feature>
<dbReference type="PANTHER" id="PTHR23043:SF17">
    <property type="entry name" value="PROTEIN SIMILAR"/>
    <property type="match status" value="1"/>
</dbReference>
<feature type="domain" description="PAS" evidence="7">
    <location>
        <begin position="263"/>
        <end position="312"/>
    </location>
</feature>
<feature type="compositionally biased region" description="Polar residues" evidence="6">
    <location>
        <begin position="560"/>
        <end position="570"/>
    </location>
</feature>
<feature type="region of interest" description="Disordered" evidence="6">
    <location>
        <begin position="501"/>
        <end position="576"/>
    </location>
</feature>
<dbReference type="CDD" id="cd00130">
    <property type="entry name" value="PAS"/>
    <property type="match status" value="2"/>
</dbReference>
<dbReference type="Pfam" id="PF23171">
    <property type="entry name" value="bHLH_HIF1A"/>
    <property type="match status" value="1"/>
</dbReference>
<dbReference type="NCBIfam" id="TIGR00229">
    <property type="entry name" value="sensory_box"/>
    <property type="match status" value="1"/>
</dbReference>
<dbReference type="AlphaFoldDB" id="A0A7E4VM70"/>
<dbReference type="InterPro" id="IPR011598">
    <property type="entry name" value="bHLH_dom"/>
</dbReference>
<keyword evidence="9" id="KW-1185">Reference proteome</keyword>
<name>A0A7E4VM70_PANRE</name>
<evidence type="ECO:0000259" key="8">
    <source>
        <dbReference type="PROSITE" id="PS50888"/>
    </source>
</evidence>
<reference evidence="10" key="2">
    <citation type="submission" date="2020-10" db="UniProtKB">
        <authorList>
            <consortium name="WormBaseParasite"/>
        </authorList>
    </citation>
    <scope>IDENTIFICATION</scope>
</reference>
<keyword evidence="3" id="KW-0805">Transcription regulation</keyword>
<dbReference type="PROSITE" id="PS50112">
    <property type="entry name" value="PAS"/>
    <property type="match status" value="2"/>
</dbReference>
<keyword evidence="2" id="KW-0677">Repeat</keyword>
<dbReference type="Pfam" id="PF00989">
    <property type="entry name" value="PAS"/>
    <property type="match status" value="1"/>
</dbReference>
<dbReference type="WBParaSite" id="Pan_g22832.t1">
    <property type="protein sequence ID" value="Pan_g22832.t1"/>
    <property type="gene ID" value="Pan_g22832"/>
</dbReference>
<dbReference type="GO" id="GO:0000981">
    <property type="term" value="F:DNA-binding transcription factor activity, RNA polymerase II-specific"/>
    <property type="evidence" value="ECO:0007669"/>
    <property type="project" value="TreeGrafter"/>
</dbReference>
<dbReference type="GO" id="GO:0071456">
    <property type="term" value="P:cellular response to hypoxia"/>
    <property type="evidence" value="ECO:0007669"/>
    <property type="project" value="TreeGrafter"/>
</dbReference>
<dbReference type="Gene3D" id="3.30.450.20">
    <property type="entry name" value="PAS domain"/>
    <property type="match status" value="2"/>
</dbReference>
<organism evidence="9 10">
    <name type="scientific">Panagrellus redivivus</name>
    <name type="common">Microworm</name>
    <dbReference type="NCBI Taxonomy" id="6233"/>
    <lineage>
        <taxon>Eukaryota</taxon>
        <taxon>Metazoa</taxon>
        <taxon>Ecdysozoa</taxon>
        <taxon>Nematoda</taxon>
        <taxon>Chromadorea</taxon>
        <taxon>Rhabditida</taxon>
        <taxon>Tylenchina</taxon>
        <taxon>Panagrolaimomorpha</taxon>
        <taxon>Panagrolaimoidea</taxon>
        <taxon>Panagrolaimidae</taxon>
        <taxon>Panagrellus</taxon>
    </lineage>
</organism>
<dbReference type="PANTHER" id="PTHR23043">
    <property type="entry name" value="HYPOXIA-INDUCIBLE FACTOR 1 ALPHA"/>
    <property type="match status" value="1"/>
</dbReference>
<proteinExistence type="predicted"/>
<accession>A0A7E4VM70</accession>
<dbReference type="GO" id="GO:0010557">
    <property type="term" value="P:positive regulation of macromolecule biosynthetic process"/>
    <property type="evidence" value="ECO:0007669"/>
    <property type="project" value="UniProtKB-ARBA"/>
</dbReference>
<dbReference type="InterPro" id="IPR013767">
    <property type="entry name" value="PAS_fold"/>
</dbReference>
<feature type="region of interest" description="Disordered" evidence="6">
    <location>
        <begin position="741"/>
        <end position="761"/>
    </location>
</feature>
<keyword evidence="4" id="KW-0804">Transcription</keyword>
<dbReference type="SMART" id="SM00091">
    <property type="entry name" value="PAS"/>
    <property type="match status" value="2"/>
</dbReference>
<protein>
    <submittedName>
        <fullName evidence="10">PAS domain-containing protein</fullName>
    </submittedName>
</protein>
<keyword evidence="5" id="KW-0539">Nucleus</keyword>
<dbReference type="PROSITE" id="PS50888">
    <property type="entry name" value="BHLH"/>
    <property type="match status" value="1"/>
</dbReference>